<reference evidence="3" key="1">
    <citation type="submission" date="2021-06" db="EMBL/GenBank/DDBJ databases">
        <authorList>
            <consortium name="Wellcome Sanger Institute Data Sharing"/>
        </authorList>
    </citation>
    <scope>NUCLEOTIDE SEQUENCE [LARGE SCALE GENOMIC DNA]</scope>
</reference>
<protein>
    <submittedName>
        <fullName evidence="3">Regulator of G-protein signaling 9-binding protein-like</fullName>
    </submittedName>
</protein>
<comment type="similarity">
    <text evidence="1">Belongs to the RGS7BP/RGS9BP family.</text>
</comment>
<evidence type="ECO:0000313" key="4">
    <source>
        <dbReference type="Proteomes" id="UP000694620"/>
    </source>
</evidence>
<reference evidence="3" key="2">
    <citation type="submission" date="2025-08" db="UniProtKB">
        <authorList>
            <consortium name="Ensembl"/>
        </authorList>
    </citation>
    <scope>IDENTIFICATION</scope>
</reference>
<dbReference type="Proteomes" id="UP000694620">
    <property type="component" value="Chromosome 10"/>
</dbReference>
<sequence length="245" mass="27521">MEAPMVSSRAVMKNSILLAAQEAVKECRKGWSSLTQVTACFQQLALCLGGSSDCGPLREELEEARRKTHQLSSGLQIRLTNLLTNGKLNTRDREDMERLWVLFLSSMELFQQDLNKAFHLLIIFPLNSSKDTQVLVSTGLGAYRTDGGNRTATIQLPWGTTEGEELPDICIHIVKLDSMIQQMMQTVNIPIWAVEATQEVSDQAIEADGTTSEEILAIEEESSRCRRWYCCDRRCRLGRLSCMTS</sequence>
<keyword evidence="2" id="KW-0734">Signal transduction inhibitor</keyword>
<dbReference type="AlphaFoldDB" id="A0A8C4SFV2"/>
<organism evidence="3 4">
    <name type="scientific">Erpetoichthys calabaricus</name>
    <name type="common">Rope fish</name>
    <name type="synonym">Calamoichthys calabaricus</name>
    <dbReference type="NCBI Taxonomy" id="27687"/>
    <lineage>
        <taxon>Eukaryota</taxon>
        <taxon>Metazoa</taxon>
        <taxon>Chordata</taxon>
        <taxon>Craniata</taxon>
        <taxon>Vertebrata</taxon>
        <taxon>Euteleostomi</taxon>
        <taxon>Actinopterygii</taxon>
        <taxon>Polypteriformes</taxon>
        <taxon>Polypteridae</taxon>
        <taxon>Erpetoichthys</taxon>
    </lineage>
</organism>
<dbReference type="GeneTree" id="ENSGT00940000153725"/>
<proteinExistence type="inferred from homology"/>
<keyword evidence="4" id="KW-1185">Reference proteome</keyword>
<evidence type="ECO:0000313" key="3">
    <source>
        <dbReference type="Ensembl" id="ENSECRP00000014037.1"/>
    </source>
</evidence>
<dbReference type="Ensembl" id="ENSECRT00000014279.1">
    <property type="protein sequence ID" value="ENSECRP00000014037.1"/>
    <property type="gene ID" value="ENSECRG00000009362.1"/>
</dbReference>
<dbReference type="GO" id="GO:0009968">
    <property type="term" value="P:negative regulation of signal transduction"/>
    <property type="evidence" value="ECO:0007669"/>
    <property type="project" value="UniProtKB-KW"/>
</dbReference>
<evidence type="ECO:0000256" key="1">
    <source>
        <dbReference type="ARBA" id="ARBA00007457"/>
    </source>
</evidence>
<name>A0A8C4SFV2_ERPCA</name>
<dbReference type="PANTHER" id="PTHR21029">
    <property type="entry name" value="R-SEVEN BINDING PROTEIN (R7BP) HOMOLOG"/>
    <property type="match status" value="1"/>
</dbReference>
<evidence type="ECO:0000256" key="2">
    <source>
        <dbReference type="ARBA" id="ARBA00022700"/>
    </source>
</evidence>
<dbReference type="InterPro" id="IPR026512">
    <property type="entry name" value="RGS7BP/RGS9BP"/>
</dbReference>
<gene>
    <name evidence="3" type="primary">zgc:109913</name>
</gene>
<reference evidence="3" key="3">
    <citation type="submission" date="2025-09" db="UniProtKB">
        <authorList>
            <consortium name="Ensembl"/>
        </authorList>
    </citation>
    <scope>IDENTIFICATION</scope>
</reference>
<accession>A0A8C4SFV2</accession>